<reference evidence="2" key="1">
    <citation type="journal article" date="2023" name="Science">
        <title>Genome structures resolve the early diversification of teleost fishes.</title>
        <authorList>
            <person name="Parey E."/>
            <person name="Louis A."/>
            <person name="Montfort J."/>
            <person name="Bouchez O."/>
            <person name="Roques C."/>
            <person name="Iampietro C."/>
            <person name="Lluch J."/>
            <person name="Castinel A."/>
            <person name="Donnadieu C."/>
            <person name="Desvignes T."/>
            <person name="Floi Bucao C."/>
            <person name="Jouanno E."/>
            <person name="Wen M."/>
            <person name="Mejri S."/>
            <person name="Dirks R."/>
            <person name="Jansen H."/>
            <person name="Henkel C."/>
            <person name="Chen W.J."/>
            <person name="Zahm M."/>
            <person name="Cabau C."/>
            <person name="Klopp C."/>
            <person name="Thompson A.W."/>
            <person name="Robinson-Rechavi M."/>
            <person name="Braasch I."/>
            <person name="Lecointre G."/>
            <person name="Bobe J."/>
            <person name="Postlethwait J.H."/>
            <person name="Berthelot C."/>
            <person name="Roest Crollius H."/>
            <person name="Guiguen Y."/>
        </authorList>
    </citation>
    <scope>NUCLEOTIDE SEQUENCE</scope>
    <source>
        <strain evidence="2">NC1722</strain>
    </source>
</reference>
<sequence length="91" mass="9774">MTGSGLSAVPTIGGGSINKIGQWIPKNGKKSSLTQGRRPFLHSVPIGSSRHNMSDVDRKSLTLISAVKYVTRASMVEDTAAIRLHMKINTL</sequence>
<dbReference type="AlphaFoldDB" id="A0AAD7TDB2"/>
<comment type="caution">
    <text evidence="2">The sequence shown here is derived from an EMBL/GenBank/DDBJ whole genome shotgun (WGS) entry which is preliminary data.</text>
</comment>
<evidence type="ECO:0000256" key="1">
    <source>
        <dbReference type="SAM" id="MobiDB-lite"/>
    </source>
</evidence>
<accession>A0AAD7TDB2</accession>
<evidence type="ECO:0000313" key="2">
    <source>
        <dbReference type="EMBL" id="KAJ8418537.1"/>
    </source>
</evidence>
<organism evidence="2 3">
    <name type="scientific">Aldrovandia affinis</name>
    <dbReference type="NCBI Taxonomy" id="143900"/>
    <lineage>
        <taxon>Eukaryota</taxon>
        <taxon>Metazoa</taxon>
        <taxon>Chordata</taxon>
        <taxon>Craniata</taxon>
        <taxon>Vertebrata</taxon>
        <taxon>Euteleostomi</taxon>
        <taxon>Actinopterygii</taxon>
        <taxon>Neopterygii</taxon>
        <taxon>Teleostei</taxon>
        <taxon>Notacanthiformes</taxon>
        <taxon>Halosauridae</taxon>
        <taxon>Aldrovandia</taxon>
    </lineage>
</organism>
<feature type="region of interest" description="Disordered" evidence="1">
    <location>
        <begin position="27"/>
        <end position="53"/>
    </location>
</feature>
<proteinExistence type="predicted"/>
<dbReference type="Proteomes" id="UP001221898">
    <property type="component" value="Unassembled WGS sequence"/>
</dbReference>
<name>A0AAD7TDB2_9TELE</name>
<dbReference type="EMBL" id="JAINUG010000001">
    <property type="protein sequence ID" value="KAJ8418537.1"/>
    <property type="molecule type" value="Genomic_DNA"/>
</dbReference>
<gene>
    <name evidence="2" type="ORF">AAFF_G00000360</name>
</gene>
<protein>
    <submittedName>
        <fullName evidence="2">Uncharacterized protein</fullName>
    </submittedName>
</protein>
<evidence type="ECO:0000313" key="3">
    <source>
        <dbReference type="Proteomes" id="UP001221898"/>
    </source>
</evidence>
<keyword evidence="3" id="KW-1185">Reference proteome</keyword>